<evidence type="ECO:0000313" key="3">
    <source>
        <dbReference type="EMBL" id="AQZ52225.1"/>
    </source>
</evidence>
<dbReference type="Proteomes" id="UP000191135">
    <property type="component" value="Chromosome"/>
</dbReference>
<dbReference type="PANTHER" id="PTHR30388">
    <property type="entry name" value="ALDEHYDE OXIDOREDUCTASE MOLYBDENUM COFACTOR ASSEMBLY PROTEIN"/>
    <property type="match status" value="1"/>
</dbReference>
<dbReference type="GO" id="GO:0004854">
    <property type="term" value="F:xanthine dehydrogenase activity"/>
    <property type="evidence" value="ECO:0007669"/>
    <property type="project" value="UniProtKB-EC"/>
</dbReference>
<dbReference type="EC" id="1.17.1.4" evidence="3"/>
<evidence type="ECO:0000259" key="1">
    <source>
        <dbReference type="Pfam" id="PF02625"/>
    </source>
</evidence>
<dbReference type="InterPro" id="IPR027051">
    <property type="entry name" value="XdhC_Rossmann_dom"/>
</dbReference>
<accession>A0A1U9Z3E6</accession>
<dbReference type="Pfam" id="PF02625">
    <property type="entry name" value="XdhC_CoxI"/>
    <property type="match status" value="1"/>
</dbReference>
<proteinExistence type="predicted"/>
<reference evidence="3 4" key="1">
    <citation type="submission" date="2017-03" db="EMBL/GenBank/DDBJ databases">
        <title>Foreign affairs: Plasmid Transfer between Roseobacters and Rhizobia.</title>
        <authorList>
            <person name="Bartling P."/>
            <person name="Bunk B."/>
            <person name="Overmann J."/>
            <person name="Brinkmann H."/>
            <person name="Petersen J."/>
        </authorList>
    </citation>
    <scope>NUCLEOTIDE SEQUENCE [LARGE SCALE GENOMIC DNA]</scope>
    <source>
        <strain evidence="3 4">MACL11</strain>
    </source>
</reference>
<evidence type="ECO:0000259" key="2">
    <source>
        <dbReference type="Pfam" id="PF13478"/>
    </source>
</evidence>
<evidence type="ECO:0000313" key="4">
    <source>
        <dbReference type="Proteomes" id="UP000191135"/>
    </source>
</evidence>
<dbReference type="PANTHER" id="PTHR30388:SF4">
    <property type="entry name" value="MOLYBDENUM COFACTOR INSERTION CHAPERONE PAOD"/>
    <property type="match status" value="1"/>
</dbReference>
<sequence length="369" mass="39995">MLNLRRKGRITGQIGHRQSQRITARPVASHPFTNVNSSGRSTMLVSGNLKSGASNERSEALISAAIRRTSPWKAAVCETEFAFHLLLEEDCALALIVGIEGPAYRPVGAAMAITADGRRSGNLSSGCIEADIGLHALETLKTGRPKRLVYGTGSPFGDLRLPCGGRLEILILPRPDKRHIAALASRLKKRQSATLYVDCARNQLVFDEADASLTITITPDIRFLVFGKGSEARVFSSMARQAGYPTRFFSPDASDATAGDIMFQHLKSAQWPSDLAVDQQTAIAFFFHDHDYALPLLAGALRSNAFYIGAQGSRKTAGRQRDALHALRIPSGMIDKLVMPIGLVRSVRDPRALAISVLADVIEHARGRS</sequence>
<feature type="domain" description="XdhC- CoxI" evidence="1">
    <location>
        <begin position="89"/>
        <end position="151"/>
    </location>
</feature>
<dbReference type="STRING" id="1122214.Mame_02902"/>
<protein>
    <submittedName>
        <fullName evidence="3">Putative xanthine dehydrogenase subunit A</fullName>
        <ecNumber evidence="3">1.17.1.4</ecNumber>
    </submittedName>
</protein>
<dbReference type="AlphaFoldDB" id="A0A1U9Z3E6"/>
<dbReference type="InterPro" id="IPR003777">
    <property type="entry name" value="XdhC_CoxI"/>
</dbReference>
<dbReference type="KEGG" id="mmed:Mame_02902"/>
<name>A0A1U9Z3E6_9HYPH</name>
<feature type="domain" description="XdhC Rossmann" evidence="2">
    <location>
        <begin position="224"/>
        <end position="361"/>
    </location>
</feature>
<organism evidence="3 4">
    <name type="scientific">Martelella mediterranea DSM 17316</name>
    <dbReference type="NCBI Taxonomy" id="1122214"/>
    <lineage>
        <taxon>Bacteria</taxon>
        <taxon>Pseudomonadati</taxon>
        <taxon>Pseudomonadota</taxon>
        <taxon>Alphaproteobacteria</taxon>
        <taxon>Hyphomicrobiales</taxon>
        <taxon>Aurantimonadaceae</taxon>
        <taxon>Martelella</taxon>
    </lineage>
</organism>
<dbReference type="Gene3D" id="3.40.50.720">
    <property type="entry name" value="NAD(P)-binding Rossmann-like Domain"/>
    <property type="match status" value="1"/>
</dbReference>
<dbReference type="InterPro" id="IPR052698">
    <property type="entry name" value="MoCofactor_Util/Proc"/>
</dbReference>
<gene>
    <name evidence="3" type="primary">pucA</name>
    <name evidence="3" type="ORF">Mame_02902</name>
</gene>
<dbReference type="Pfam" id="PF13478">
    <property type="entry name" value="XdhC_C"/>
    <property type="match status" value="1"/>
</dbReference>
<keyword evidence="3" id="KW-0560">Oxidoreductase</keyword>
<dbReference type="EMBL" id="CP020330">
    <property type="protein sequence ID" value="AQZ52225.1"/>
    <property type="molecule type" value="Genomic_DNA"/>
</dbReference>
<keyword evidence="4" id="KW-1185">Reference proteome</keyword>